<dbReference type="PANTHER" id="PTHR22898:SF14">
    <property type="entry name" value="L-FUCOSYLTRANSFERASE"/>
    <property type="match status" value="1"/>
</dbReference>
<protein>
    <submittedName>
        <fullName evidence="2">Glucuronosyltransferase</fullName>
    </submittedName>
</protein>
<dbReference type="WBParaSite" id="Minc3s00721g16523">
    <property type="protein sequence ID" value="Minc3s00721g16523"/>
    <property type="gene ID" value="Minc3s00721g16523"/>
</dbReference>
<keyword evidence="1" id="KW-1185">Reference proteome</keyword>
<dbReference type="InterPro" id="IPR052501">
    <property type="entry name" value="Alpha-1-2_FucT"/>
</dbReference>
<dbReference type="PANTHER" id="PTHR22898">
    <property type="entry name" value="UNCHARACTERIZED GLYCOSOL TRANSFERASE-RELATED"/>
    <property type="match status" value="1"/>
</dbReference>
<name>A0A914LPF6_MELIC</name>
<dbReference type="AlphaFoldDB" id="A0A914LPF6"/>
<reference evidence="2" key="1">
    <citation type="submission" date="2022-11" db="UniProtKB">
        <authorList>
            <consortium name="WormBaseParasite"/>
        </authorList>
    </citation>
    <scope>IDENTIFICATION</scope>
</reference>
<accession>A0A914LPF6</accession>
<proteinExistence type="predicted"/>
<organism evidence="1 2">
    <name type="scientific">Meloidogyne incognita</name>
    <name type="common">Southern root-knot nematode worm</name>
    <name type="synonym">Oxyuris incognita</name>
    <dbReference type="NCBI Taxonomy" id="6306"/>
    <lineage>
        <taxon>Eukaryota</taxon>
        <taxon>Metazoa</taxon>
        <taxon>Ecdysozoa</taxon>
        <taxon>Nematoda</taxon>
        <taxon>Chromadorea</taxon>
        <taxon>Rhabditida</taxon>
        <taxon>Tylenchina</taxon>
        <taxon>Tylenchomorpha</taxon>
        <taxon>Tylenchoidea</taxon>
        <taxon>Meloidogynidae</taxon>
        <taxon>Meloidogyninae</taxon>
        <taxon>Meloidogyne</taxon>
        <taxon>Meloidogyne incognita group</taxon>
    </lineage>
</organism>
<evidence type="ECO:0000313" key="1">
    <source>
        <dbReference type="Proteomes" id="UP000887563"/>
    </source>
</evidence>
<evidence type="ECO:0000313" key="2">
    <source>
        <dbReference type="WBParaSite" id="Minc3s00721g16523"/>
    </source>
</evidence>
<sequence>MCGQMGNQIYRYASLYAMGKLLKRTPVYLHNETILLKMEEEFSKIFPNFYKRIYYLRPDFDEIEKFRLIQSCCDFVDPEIILKTNHSTSKGLKLIGGPNFINYKYFDHLRNDILEIFKFNENVILNISQLWNSAKLSQDQNNFISNLKFKNELFNNIYRVSDLKLSRGEEMCLANQVCDSLLLSAPFSTFGFWMAYLLPEVGFL</sequence>
<dbReference type="Proteomes" id="UP000887563">
    <property type="component" value="Unplaced"/>
</dbReference>